<sequence>IRGVNVEGVLKTLMERSLVRINGRKQIPGRPFLYSTTRQFLEFFGLQSLGGLPKLEEFEELTKVGEEDVKIKELAQKNRPDRQ</sequence>
<dbReference type="InterPro" id="IPR036388">
    <property type="entry name" value="WH-like_DNA-bd_sf"/>
</dbReference>
<dbReference type="Gene3D" id="1.10.10.10">
    <property type="entry name" value="Winged helix-like DNA-binding domain superfamily/Winged helix DNA-binding domain"/>
    <property type="match status" value="1"/>
</dbReference>
<dbReference type="GO" id="GO:0051304">
    <property type="term" value="P:chromosome separation"/>
    <property type="evidence" value="ECO:0007669"/>
    <property type="project" value="InterPro"/>
</dbReference>
<dbReference type="InterPro" id="IPR005234">
    <property type="entry name" value="ScpB_csome_segregation"/>
</dbReference>
<keyword evidence="4" id="KW-0131">Cell cycle</keyword>
<reference evidence="5" key="1">
    <citation type="journal article" date="2014" name="Front. Microbiol.">
        <title>High frequency of phylogenetically diverse reductive dehalogenase-homologous genes in deep subseafloor sedimentary metagenomes.</title>
        <authorList>
            <person name="Kawai M."/>
            <person name="Futagami T."/>
            <person name="Toyoda A."/>
            <person name="Takaki Y."/>
            <person name="Nishi S."/>
            <person name="Hori S."/>
            <person name="Arai W."/>
            <person name="Tsubouchi T."/>
            <person name="Morono Y."/>
            <person name="Uchiyama I."/>
            <person name="Ito T."/>
            <person name="Fujiyama A."/>
            <person name="Inagaki F."/>
            <person name="Takami H."/>
        </authorList>
    </citation>
    <scope>NUCLEOTIDE SEQUENCE</scope>
    <source>
        <strain evidence="5">Expedition CK06-06</strain>
    </source>
</reference>
<dbReference type="InterPro" id="IPR036390">
    <property type="entry name" value="WH_DNA-bd_sf"/>
</dbReference>
<dbReference type="Pfam" id="PF04079">
    <property type="entry name" value="SMC_ScpB"/>
    <property type="match status" value="1"/>
</dbReference>
<keyword evidence="2" id="KW-0132">Cell division</keyword>
<dbReference type="GO" id="GO:0051301">
    <property type="term" value="P:cell division"/>
    <property type="evidence" value="ECO:0007669"/>
    <property type="project" value="UniProtKB-KW"/>
</dbReference>
<keyword evidence="1" id="KW-0963">Cytoplasm</keyword>
<evidence type="ECO:0008006" key="6">
    <source>
        <dbReference type="Google" id="ProtNLM"/>
    </source>
</evidence>
<comment type="caution">
    <text evidence="5">The sequence shown here is derived from an EMBL/GenBank/DDBJ whole genome shotgun (WGS) entry which is preliminary data.</text>
</comment>
<protein>
    <recommendedName>
        <fullName evidence="6">SMC-Scp complex subunit ScpB</fullName>
    </recommendedName>
</protein>
<evidence type="ECO:0000313" key="5">
    <source>
        <dbReference type="EMBL" id="GAF71349.1"/>
    </source>
</evidence>
<dbReference type="EMBL" id="BARS01007929">
    <property type="protein sequence ID" value="GAF71349.1"/>
    <property type="molecule type" value="Genomic_DNA"/>
</dbReference>
<evidence type="ECO:0000256" key="4">
    <source>
        <dbReference type="ARBA" id="ARBA00023306"/>
    </source>
</evidence>
<feature type="non-terminal residue" evidence="5">
    <location>
        <position position="1"/>
    </location>
</feature>
<dbReference type="AlphaFoldDB" id="X0RR71"/>
<keyword evidence="3" id="KW-0159">Chromosome partition</keyword>
<dbReference type="SUPFAM" id="SSF46785">
    <property type="entry name" value="Winged helix' DNA-binding domain"/>
    <property type="match status" value="1"/>
</dbReference>
<accession>X0RR71</accession>
<organism evidence="5">
    <name type="scientific">marine sediment metagenome</name>
    <dbReference type="NCBI Taxonomy" id="412755"/>
    <lineage>
        <taxon>unclassified sequences</taxon>
        <taxon>metagenomes</taxon>
        <taxon>ecological metagenomes</taxon>
    </lineage>
</organism>
<dbReference type="PANTHER" id="PTHR34298">
    <property type="entry name" value="SEGREGATION AND CONDENSATION PROTEIN B"/>
    <property type="match status" value="1"/>
</dbReference>
<evidence type="ECO:0000256" key="1">
    <source>
        <dbReference type="ARBA" id="ARBA00022490"/>
    </source>
</evidence>
<evidence type="ECO:0000256" key="3">
    <source>
        <dbReference type="ARBA" id="ARBA00022829"/>
    </source>
</evidence>
<proteinExistence type="predicted"/>
<gene>
    <name evidence="5" type="ORF">S01H1_15188</name>
</gene>
<dbReference type="PANTHER" id="PTHR34298:SF2">
    <property type="entry name" value="SEGREGATION AND CONDENSATION PROTEIN B"/>
    <property type="match status" value="1"/>
</dbReference>
<evidence type="ECO:0000256" key="2">
    <source>
        <dbReference type="ARBA" id="ARBA00022618"/>
    </source>
</evidence>
<name>X0RR71_9ZZZZ</name>